<proteinExistence type="predicted"/>
<comment type="caution">
    <text evidence="2">The sequence shown here is derived from an EMBL/GenBank/DDBJ whole genome shotgun (WGS) entry which is preliminary data.</text>
</comment>
<dbReference type="AlphaFoldDB" id="A0A9D2HMB4"/>
<evidence type="ECO:0000313" key="3">
    <source>
        <dbReference type="Proteomes" id="UP000823821"/>
    </source>
</evidence>
<name>A0A9D2HMB4_9BACT</name>
<evidence type="ECO:0000256" key="1">
    <source>
        <dbReference type="SAM" id="Phobius"/>
    </source>
</evidence>
<reference evidence="2" key="2">
    <citation type="submission" date="2021-04" db="EMBL/GenBank/DDBJ databases">
        <authorList>
            <person name="Gilroy R."/>
        </authorList>
    </citation>
    <scope>NUCLEOTIDE SEQUENCE</scope>
    <source>
        <strain evidence="2">5032</strain>
    </source>
</reference>
<dbReference type="EMBL" id="DWZD01000025">
    <property type="protein sequence ID" value="HJA78685.1"/>
    <property type="molecule type" value="Genomic_DNA"/>
</dbReference>
<gene>
    <name evidence="2" type="ORF">H9784_03800</name>
</gene>
<feature type="transmembrane region" description="Helical" evidence="1">
    <location>
        <begin position="45"/>
        <end position="62"/>
    </location>
</feature>
<feature type="transmembrane region" description="Helical" evidence="1">
    <location>
        <begin position="82"/>
        <end position="103"/>
    </location>
</feature>
<reference evidence="2" key="1">
    <citation type="journal article" date="2021" name="PeerJ">
        <title>Extensive microbial diversity within the chicken gut microbiome revealed by metagenomics and culture.</title>
        <authorList>
            <person name="Gilroy R."/>
            <person name="Ravi A."/>
            <person name="Getino M."/>
            <person name="Pursley I."/>
            <person name="Horton D.L."/>
            <person name="Alikhan N.F."/>
            <person name="Baker D."/>
            <person name="Gharbi K."/>
            <person name="Hall N."/>
            <person name="Watson M."/>
            <person name="Adriaenssens E.M."/>
            <person name="Foster-Nyarko E."/>
            <person name="Jarju S."/>
            <person name="Secka A."/>
            <person name="Antonio M."/>
            <person name="Oren A."/>
            <person name="Chaudhuri R.R."/>
            <person name="La Ragione R."/>
            <person name="Hildebrand F."/>
            <person name="Pallen M.J."/>
        </authorList>
    </citation>
    <scope>NUCLEOTIDE SEQUENCE</scope>
    <source>
        <strain evidence="2">5032</strain>
    </source>
</reference>
<protein>
    <submittedName>
        <fullName evidence="2">Uncharacterized protein</fullName>
    </submittedName>
</protein>
<organism evidence="2 3">
    <name type="scientific">Candidatus Desulfovibrio intestinavium</name>
    <dbReference type="NCBI Taxonomy" id="2838534"/>
    <lineage>
        <taxon>Bacteria</taxon>
        <taxon>Pseudomonadati</taxon>
        <taxon>Thermodesulfobacteriota</taxon>
        <taxon>Desulfovibrionia</taxon>
        <taxon>Desulfovibrionales</taxon>
        <taxon>Desulfovibrionaceae</taxon>
        <taxon>Desulfovibrio</taxon>
    </lineage>
</organism>
<sequence>MTPEWYYLAGYCFRAMQALPLILLFTYPLGRRGHGCLAVWGMERLVSLCLCLCCCSALFLLLEGGRMLSLSDWASDRQRHNTLISLVLALLACALGAFFLGLVQRANRRLPDFPPSQQDEDCRYDGAVIRRPMLLLVPVLLCQFALLGEVDGRLLWTKDWWEIILEFPGGCLLDALSQLSVAGGLALLALHAHARTPLLSDRNRDRAVRWCAAWAVLGQLIVCLKSWAKVLDKPCSLLLAGQPLSLVWSEVGTACLAADHRRPEFAGPLPLGRAALSAAMGAPPLAGAPAAAVPDAASPCTEARPPVTILLTALAIVPAIPQARG</sequence>
<dbReference type="Proteomes" id="UP000823821">
    <property type="component" value="Unassembled WGS sequence"/>
</dbReference>
<keyword evidence="1" id="KW-1133">Transmembrane helix</keyword>
<feature type="transmembrane region" description="Helical" evidence="1">
    <location>
        <begin position="6"/>
        <end position="25"/>
    </location>
</feature>
<keyword evidence="1" id="KW-0472">Membrane</keyword>
<evidence type="ECO:0000313" key="2">
    <source>
        <dbReference type="EMBL" id="HJA78685.1"/>
    </source>
</evidence>
<keyword evidence="1" id="KW-0812">Transmembrane</keyword>
<accession>A0A9D2HMB4</accession>